<evidence type="ECO:0000313" key="1">
    <source>
        <dbReference type="EMBL" id="KRZ15157.1"/>
    </source>
</evidence>
<accession>A0A0V1HZT8</accession>
<proteinExistence type="predicted"/>
<name>A0A0V1HZT8_9BILA</name>
<evidence type="ECO:0000313" key="2">
    <source>
        <dbReference type="Proteomes" id="UP000055024"/>
    </source>
</evidence>
<dbReference type="Proteomes" id="UP000055024">
    <property type="component" value="Unassembled WGS sequence"/>
</dbReference>
<gene>
    <name evidence="1" type="ORF">T11_10897</name>
</gene>
<dbReference type="AlphaFoldDB" id="A0A0V1HZT8"/>
<keyword evidence="2" id="KW-1185">Reference proteome</keyword>
<comment type="caution">
    <text evidence="1">The sequence shown here is derived from an EMBL/GenBank/DDBJ whole genome shotgun (WGS) entry which is preliminary data.</text>
</comment>
<reference evidence="1 2" key="1">
    <citation type="submission" date="2015-01" db="EMBL/GenBank/DDBJ databases">
        <title>Evolution of Trichinella species and genotypes.</title>
        <authorList>
            <person name="Korhonen P.K."/>
            <person name="Edoardo P."/>
            <person name="Giuseppe L.R."/>
            <person name="Gasser R.B."/>
        </authorList>
    </citation>
    <scope>NUCLEOTIDE SEQUENCE [LARGE SCALE GENOMIC DNA]</scope>
    <source>
        <strain evidence="1">ISS1029</strain>
    </source>
</reference>
<sequence length="47" mass="5567">MRIPLISPILAYWNPFLDFRLARYLLYGREEGMIDLPGRLIVIEPFS</sequence>
<organism evidence="1 2">
    <name type="scientific">Trichinella zimbabwensis</name>
    <dbReference type="NCBI Taxonomy" id="268475"/>
    <lineage>
        <taxon>Eukaryota</taxon>
        <taxon>Metazoa</taxon>
        <taxon>Ecdysozoa</taxon>
        <taxon>Nematoda</taxon>
        <taxon>Enoplea</taxon>
        <taxon>Dorylaimia</taxon>
        <taxon>Trichinellida</taxon>
        <taxon>Trichinellidae</taxon>
        <taxon>Trichinella</taxon>
    </lineage>
</organism>
<dbReference type="EMBL" id="JYDP01000019">
    <property type="protein sequence ID" value="KRZ15157.1"/>
    <property type="molecule type" value="Genomic_DNA"/>
</dbReference>
<protein>
    <submittedName>
        <fullName evidence="1">Uncharacterized protein</fullName>
    </submittedName>
</protein>